<protein>
    <submittedName>
        <fullName evidence="2">PLAC8 family-domain-containing protein</fullName>
    </submittedName>
</protein>
<dbReference type="OrthoDB" id="1045822at2759"/>
<gene>
    <name evidence="2" type="ORF">Micbo1qcDRAFT_232053</name>
</gene>
<feature type="region of interest" description="Disordered" evidence="1">
    <location>
        <begin position="1"/>
        <end position="43"/>
    </location>
</feature>
<evidence type="ECO:0000313" key="3">
    <source>
        <dbReference type="Proteomes" id="UP000070501"/>
    </source>
</evidence>
<sequence>MAAPFEQTQQQQQVAAPPQEKAPAAVAASGPSNGPSNGPIDHADIEDWKNRLNEVLAKPSEHVNSKSPATAQSWTNSLFGCFSPIDLCCMTWCLPCVTFGKTHHRLRKNGSMEGYEPINTTCLMFCASSCVALHWIPMSMQRADIRSRYNLAGSCLVDIATACCCGLCDLVQAEKESEQREALLRNSAGAQQYQPAEGMSYAPNA</sequence>
<reference evidence="3" key="1">
    <citation type="submission" date="2016-02" db="EMBL/GenBank/DDBJ databases">
        <title>Draft genome sequence of Microdochium bolleyi, a fungal endophyte of beachgrass.</title>
        <authorList>
            <consortium name="DOE Joint Genome Institute"/>
            <person name="David A.S."/>
            <person name="May G."/>
            <person name="Haridas S."/>
            <person name="Lim J."/>
            <person name="Wang M."/>
            <person name="Labutti K."/>
            <person name="Lipzen A."/>
            <person name="Barry K."/>
            <person name="Grigoriev I.V."/>
        </authorList>
    </citation>
    <scope>NUCLEOTIDE SEQUENCE [LARGE SCALE GENOMIC DNA]</scope>
    <source>
        <strain evidence="3">J235TASD1</strain>
    </source>
</reference>
<evidence type="ECO:0000256" key="1">
    <source>
        <dbReference type="SAM" id="MobiDB-lite"/>
    </source>
</evidence>
<organism evidence="2 3">
    <name type="scientific">Microdochium bolleyi</name>
    <dbReference type="NCBI Taxonomy" id="196109"/>
    <lineage>
        <taxon>Eukaryota</taxon>
        <taxon>Fungi</taxon>
        <taxon>Dikarya</taxon>
        <taxon>Ascomycota</taxon>
        <taxon>Pezizomycotina</taxon>
        <taxon>Sordariomycetes</taxon>
        <taxon>Xylariomycetidae</taxon>
        <taxon>Xylariales</taxon>
        <taxon>Microdochiaceae</taxon>
        <taxon>Microdochium</taxon>
    </lineage>
</organism>
<dbReference type="InParanoid" id="A0A136JBW4"/>
<dbReference type="NCBIfam" id="TIGR01571">
    <property type="entry name" value="A_thal_Cys_rich"/>
    <property type="match status" value="1"/>
</dbReference>
<dbReference type="InterPro" id="IPR006461">
    <property type="entry name" value="PLAC_motif_containing"/>
</dbReference>
<dbReference type="EMBL" id="KQ964247">
    <property type="protein sequence ID" value="KXJ94596.1"/>
    <property type="molecule type" value="Genomic_DNA"/>
</dbReference>
<dbReference type="PANTHER" id="PTHR15907">
    <property type="entry name" value="DUF614 FAMILY PROTEIN-RELATED"/>
    <property type="match status" value="1"/>
</dbReference>
<name>A0A136JBW4_9PEZI</name>
<proteinExistence type="predicted"/>
<feature type="compositionally biased region" description="Low complexity" evidence="1">
    <location>
        <begin position="1"/>
        <end position="28"/>
    </location>
</feature>
<keyword evidence="3" id="KW-1185">Reference proteome</keyword>
<dbReference type="AlphaFoldDB" id="A0A136JBW4"/>
<dbReference type="STRING" id="196109.A0A136JBW4"/>
<accession>A0A136JBW4</accession>
<dbReference type="Pfam" id="PF04749">
    <property type="entry name" value="PLAC8"/>
    <property type="match status" value="1"/>
</dbReference>
<dbReference type="Proteomes" id="UP000070501">
    <property type="component" value="Unassembled WGS sequence"/>
</dbReference>
<evidence type="ECO:0000313" key="2">
    <source>
        <dbReference type="EMBL" id="KXJ94596.1"/>
    </source>
</evidence>